<keyword evidence="1" id="KW-0808">Transferase</keyword>
<name>A0ABQ5BF40_9ASTR</name>
<dbReference type="PANTHER" id="PTHR47266">
    <property type="entry name" value="ENDONUCLEASE-RELATED"/>
    <property type="match status" value="1"/>
</dbReference>
<evidence type="ECO:0000313" key="1">
    <source>
        <dbReference type="EMBL" id="GJT12196.1"/>
    </source>
</evidence>
<keyword evidence="2" id="KW-1185">Reference proteome</keyword>
<dbReference type="InterPro" id="IPR012337">
    <property type="entry name" value="RNaseH-like_sf"/>
</dbReference>
<proteinExistence type="predicted"/>
<sequence>MAYHPQSNGQTEVTKRAIKCILDRSVGYNPKGWSEKINDALWVFRTTYKTPTGCTPFKLIYGKACHLPVKIEHKAHWALKQCNTDLMLARKSLLMQLNKLDELRDGAYENTRIYKERTKKWHDSRLCGDKDFKDLAEKKSTMLVENLQSGNFEVLES</sequence>
<evidence type="ECO:0000313" key="2">
    <source>
        <dbReference type="Proteomes" id="UP001151760"/>
    </source>
</evidence>
<reference evidence="1" key="1">
    <citation type="journal article" date="2022" name="Int. J. Mol. Sci.">
        <title>Draft Genome of Tanacetum Coccineum: Genomic Comparison of Closely Related Tanacetum-Family Plants.</title>
        <authorList>
            <person name="Yamashiro T."/>
            <person name="Shiraishi A."/>
            <person name="Nakayama K."/>
            <person name="Satake H."/>
        </authorList>
    </citation>
    <scope>NUCLEOTIDE SEQUENCE</scope>
</reference>
<dbReference type="SUPFAM" id="SSF53098">
    <property type="entry name" value="Ribonuclease H-like"/>
    <property type="match status" value="1"/>
</dbReference>
<comment type="caution">
    <text evidence="1">The sequence shown here is derived from an EMBL/GenBank/DDBJ whole genome shotgun (WGS) entry which is preliminary data.</text>
</comment>
<dbReference type="GO" id="GO:0003964">
    <property type="term" value="F:RNA-directed DNA polymerase activity"/>
    <property type="evidence" value="ECO:0007669"/>
    <property type="project" value="UniProtKB-KW"/>
</dbReference>
<dbReference type="InterPro" id="IPR052160">
    <property type="entry name" value="Gypsy_RT_Integrase-like"/>
</dbReference>
<dbReference type="InterPro" id="IPR036397">
    <property type="entry name" value="RNaseH_sf"/>
</dbReference>
<gene>
    <name evidence="1" type="ORF">Tco_0859238</name>
</gene>
<keyword evidence="1" id="KW-0548">Nucleotidyltransferase</keyword>
<dbReference type="EMBL" id="BQNB010013128">
    <property type="protein sequence ID" value="GJT12196.1"/>
    <property type="molecule type" value="Genomic_DNA"/>
</dbReference>
<accession>A0ABQ5BF40</accession>
<keyword evidence="1" id="KW-0695">RNA-directed DNA polymerase</keyword>
<reference evidence="1" key="2">
    <citation type="submission" date="2022-01" db="EMBL/GenBank/DDBJ databases">
        <authorList>
            <person name="Yamashiro T."/>
            <person name="Shiraishi A."/>
            <person name="Satake H."/>
            <person name="Nakayama K."/>
        </authorList>
    </citation>
    <scope>NUCLEOTIDE SEQUENCE</scope>
</reference>
<organism evidence="1 2">
    <name type="scientific">Tanacetum coccineum</name>
    <dbReference type="NCBI Taxonomy" id="301880"/>
    <lineage>
        <taxon>Eukaryota</taxon>
        <taxon>Viridiplantae</taxon>
        <taxon>Streptophyta</taxon>
        <taxon>Embryophyta</taxon>
        <taxon>Tracheophyta</taxon>
        <taxon>Spermatophyta</taxon>
        <taxon>Magnoliopsida</taxon>
        <taxon>eudicotyledons</taxon>
        <taxon>Gunneridae</taxon>
        <taxon>Pentapetalae</taxon>
        <taxon>asterids</taxon>
        <taxon>campanulids</taxon>
        <taxon>Asterales</taxon>
        <taxon>Asteraceae</taxon>
        <taxon>Asteroideae</taxon>
        <taxon>Anthemideae</taxon>
        <taxon>Anthemidinae</taxon>
        <taxon>Tanacetum</taxon>
    </lineage>
</organism>
<dbReference type="Gene3D" id="3.30.420.10">
    <property type="entry name" value="Ribonuclease H-like superfamily/Ribonuclease H"/>
    <property type="match status" value="1"/>
</dbReference>
<dbReference type="Proteomes" id="UP001151760">
    <property type="component" value="Unassembled WGS sequence"/>
</dbReference>
<protein>
    <submittedName>
        <fullName evidence="1">Reverse transcriptase domain-containing protein</fullName>
    </submittedName>
</protein>